<sequence>MNPVSSSVPLRSLVMFGAERARCWGEGEEGGIPTSSPSDGTSYIPWTTPAFPILFIRRRLLQEGYDEGFASESGGPVAGLRSLALALNIKTLYMFRERSVLHRRHRFT</sequence>
<dbReference type="Proteomes" id="UP001497644">
    <property type="component" value="Chromosome 1"/>
</dbReference>
<accession>A0AAV2N383</accession>
<evidence type="ECO:0000313" key="1">
    <source>
        <dbReference type="EMBL" id="CAL1674221.1"/>
    </source>
</evidence>
<dbReference type="EMBL" id="OZ034824">
    <property type="protein sequence ID" value="CAL1674221.1"/>
    <property type="molecule type" value="Genomic_DNA"/>
</dbReference>
<proteinExistence type="predicted"/>
<keyword evidence="2" id="KW-1185">Reference proteome</keyword>
<reference evidence="1 2" key="1">
    <citation type="submission" date="2024-04" db="EMBL/GenBank/DDBJ databases">
        <authorList>
            <consortium name="Molecular Ecology Group"/>
        </authorList>
    </citation>
    <scope>NUCLEOTIDE SEQUENCE [LARGE SCALE GENOMIC DNA]</scope>
</reference>
<organism evidence="1 2">
    <name type="scientific">Lasius platythorax</name>
    <dbReference type="NCBI Taxonomy" id="488582"/>
    <lineage>
        <taxon>Eukaryota</taxon>
        <taxon>Metazoa</taxon>
        <taxon>Ecdysozoa</taxon>
        <taxon>Arthropoda</taxon>
        <taxon>Hexapoda</taxon>
        <taxon>Insecta</taxon>
        <taxon>Pterygota</taxon>
        <taxon>Neoptera</taxon>
        <taxon>Endopterygota</taxon>
        <taxon>Hymenoptera</taxon>
        <taxon>Apocrita</taxon>
        <taxon>Aculeata</taxon>
        <taxon>Formicoidea</taxon>
        <taxon>Formicidae</taxon>
        <taxon>Formicinae</taxon>
        <taxon>Lasius</taxon>
        <taxon>Lasius</taxon>
    </lineage>
</organism>
<dbReference type="AlphaFoldDB" id="A0AAV2N383"/>
<gene>
    <name evidence="1" type="ORF">LPLAT_LOCUS952</name>
</gene>
<evidence type="ECO:0000313" key="2">
    <source>
        <dbReference type="Proteomes" id="UP001497644"/>
    </source>
</evidence>
<name>A0AAV2N383_9HYME</name>
<protein>
    <submittedName>
        <fullName evidence="1">Uncharacterized protein</fullName>
    </submittedName>
</protein>